<dbReference type="GO" id="GO:0003677">
    <property type="term" value="F:DNA binding"/>
    <property type="evidence" value="ECO:0007669"/>
    <property type="project" value="UniProtKB-KW"/>
</dbReference>
<protein>
    <submittedName>
        <fullName evidence="2">AbrB/MazE/SpoVT family DNA-binding domain-containing protein</fullName>
    </submittedName>
</protein>
<accession>A0A7C3RHJ1</accession>
<dbReference type="SUPFAM" id="SSF89447">
    <property type="entry name" value="AbrB/MazE/MraZ-like"/>
    <property type="match status" value="1"/>
</dbReference>
<organism evidence="2">
    <name type="scientific">Archaeoglobus fulgidus</name>
    <dbReference type="NCBI Taxonomy" id="2234"/>
    <lineage>
        <taxon>Archaea</taxon>
        <taxon>Methanobacteriati</taxon>
        <taxon>Methanobacteriota</taxon>
        <taxon>Archaeoglobi</taxon>
        <taxon>Archaeoglobales</taxon>
        <taxon>Archaeoglobaceae</taxon>
        <taxon>Archaeoglobus</taxon>
    </lineage>
</organism>
<dbReference type="SMART" id="SM00966">
    <property type="entry name" value="SpoVT_AbrB"/>
    <property type="match status" value="1"/>
</dbReference>
<gene>
    <name evidence="2" type="ORF">ENW66_04965</name>
</gene>
<evidence type="ECO:0000313" key="2">
    <source>
        <dbReference type="EMBL" id="HFW32286.1"/>
    </source>
</evidence>
<dbReference type="EMBL" id="DTLB01000030">
    <property type="protein sequence ID" value="HFW32286.1"/>
    <property type="molecule type" value="Genomic_DNA"/>
</dbReference>
<sequence length="80" mass="8892">MECRICSLEALVSIDRRGQIILPKELREKAELKAGDKLAILSACDESQKICCLIFIKAEVIEKMAVERISPILKSIFGGD</sequence>
<feature type="domain" description="SpoVT-AbrB" evidence="1">
    <location>
        <begin position="9"/>
        <end position="59"/>
    </location>
</feature>
<proteinExistence type="predicted"/>
<dbReference type="PROSITE" id="PS51740">
    <property type="entry name" value="SPOVT_ABRB"/>
    <property type="match status" value="1"/>
</dbReference>
<evidence type="ECO:0000259" key="1">
    <source>
        <dbReference type="PROSITE" id="PS51740"/>
    </source>
</evidence>
<name>A0A7C3RHJ1_ARCFL</name>
<dbReference type="Pfam" id="PF04014">
    <property type="entry name" value="MazE_antitoxin"/>
    <property type="match status" value="1"/>
</dbReference>
<dbReference type="Gene3D" id="2.10.260.10">
    <property type="match status" value="1"/>
</dbReference>
<reference evidence="2" key="1">
    <citation type="journal article" date="2020" name="mSystems">
        <title>Genome- and Community-Level Interaction Insights into Carbon Utilization and Element Cycling Functions of Hydrothermarchaeota in Hydrothermal Sediment.</title>
        <authorList>
            <person name="Zhou Z."/>
            <person name="Liu Y."/>
            <person name="Xu W."/>
            <person name="Pan J."/>
            <person name="Luo Z.H."/>
            <person name="Li M."/>
        </authorList>
    </citation>
    <scope>NUCLEOTIDE SEQUENCE [LARGE SCALE GENOMIC DNA]</scope>
    <source>
        <strain evidence="2">SpSt-87</strain>
    </source>
</reference>
<dbReference type="InterPro" id="IPR007159">
    <property type="entry name" value="SpoVT-AbrB_dom"/>
</dbReference>
<dbReference type="InterPro" id="IPR037914">
    <property type="entry name" value="SpoVT-AbrB_sf"/>
</dbReference>
<dbReference type="AlphaFoldDB" id="A0A7C3RHJ1"/>
<dbReference type="NCBIfam" id="NF040962">
    <property type="entry name" value="near_HgcAB"/>
    <property type="match status" value="1"/>
</dbReference>
<comment type="caution">
    <text evidence="2">The sequence shown here is derived from an EMBL/GenBank/DDBJ whole genome shotgun (WGS) entry which is preliminary data.</text>
</comment>
<dbReference type="NCBIfam" id="TIGR01439">
    <property type="entry name" value="lp_hng_hel_AbrB"/>
    <property type="match status" value="1"/>
</dbReference>
<keyword evidence="2" id="KW-0238">DNA-binding</keyword>